<name>A0ABP7BW29_9PSEU</name>
<keyword evidence="2" id="KW-0349">Heme</keyword>
<proteinExistence type="predicted"/>
<feature type="domain" description="Nitrite/Sulfite reductase ferredoxin-like" evidence="7">
    <location>
        <begin position="65"/>
        <end position="113"/>
    </location>
</feature>
<dbReference type="InterPro" id="IPR005117">
    <property type="entry name" value="NiRdtase/SiRdtase_haem-b_fer"/>
</dbReference>
<evidence type="ECO:0000256" key="4">
    <source>
        <dbReference type="ARBA" id="ARBA00023002"/>
    </source>
</evidence>
<keyword evidence="5" id="KW-0408">Iron</keyword>
<sequence>MRVTDEAEFLTPSGSLVTVAGPRRIHTGFLLRFVVRAHPNRRVTVRPMRTHPDACPGAVELHQAADGGLARIRVPGGTLTAAQWDVVRLAALELGTGSLELTSRANLQIRGLADGLELGARLRAAGLLPSDTHERIRNIIAAPLEANQALVDALDAALCADPALASLPGRFLVTVGASVSGLGGDFGLVDDVLLLAGTDTGVRVQDPVDALVTAARLFQEMRGAAWRLSEVDGGVRKITEHFGATGGSRITPAVTPVAPSPTTPGVPLGRLDAHLLAGVPVRLTPWRSLVVPAGTDTSGLITDPASPWHGVSACTGRPGCAKSLSDVRADARAWVDAAHHTHAPAGVPPISTLVSRSDISRGQPVHWSGCSRRCGRPTGDVIEFVATGDGYEETR</sequence>
<evidence type="ECO:0000256" key="6">
    <source>
        <dbReference type="ARBA" id="ARBA00023014"/>
    </source>
</evidence>
<organism evidence="8 9">
    <name type="scientific">Lentzea roselyniae</name>
    <dbReference type="NCBI Taxonomy" id="531940"/>
    <lineage>
        <taxon>Bacteria</taxon>
        <taxon>Bacillati</taxon>
        <taxon>Actinomycetota</taxon>
        <taxon>Actinomycetes</taxon>
        <taxon>Pseudonocardiales</taxon>
        <taxon>Pseudonocardiaceae</taxon>
        <taxon>Lentzea</taxon>
    </lineage>
</organism>
<keyword evidence="4" id="KW-0560">Oxidoreductase</keyword>
<protein>
    <submittedName>
        <fullName evidence="8">Precorrin-3B synthase</fullName>
    </submittedName>
</protein>
<dbReference type="SUPFAM" id="SSF55124">
    <property type="entry name" value="Nitrite/Sulfite reductase N-terminal domain-like"/>
    <property type="match status" value="1"/>
</dbReference>
<evidence type="ECO:0000259" key="7">
    <source>
        <dbReference type="Pfam" id="PF03460"/>
    </source>
</evidence>
<dbReference type="SUPFAM" id="SSF56014">
    <property type="entry name" value="Nitrite and sulphite reductase 4Fe-4S domain-like"/>
    <property type="match status" value="1"/>
</dbReference>
<dbReference type="Proteomes" id="UP001500711">
    <property type="component" value="Unassembled WGS sequence"/>
</dbReference>
<evidence type="ECO:0000313" key="9">
    <source>
        <dbReference type="Proteomes" id="UP001500711"/>
    </source>
</evidence>
<evidence type="ECO:0000256" key="3">
    <source>
        <dbReference type="ARBA" id="ARBA00022723"/>
    </source>
</evidence>
<evidence type="ECO:0000256" key="1">
    <source>
        <dbReference type="ARBA" id="ARBA00022485"/>
    </source>
</evidence>
<keyword evidence="6" id="KW-0411">Iron-sulfur</keyword>
<keyword evidence="9" id="KW-1185">Reference proteome</keyword>
<dbReference type="Pfam" id="PF03460">
    <property type="entry name" value="NIR_SIR_ferr"/>
    <property type="match status" value="1"/>
</dbReference>
<accession>A0ABP7BW29</accession>
<comment type="caution">
    <text evidence="8">The sequence shown here is derived from an EMBL/GenBank/DDBJ whole genome shotgun (WGS) entry which is preliminary data.</text>
</comment>
<keyword evidence="3" id="KW-0479">Metal-binding</keyword>
<evidence type="ECO:0000313" key="8">
    <source>
        <dbReference type="EMBL" id="GAA3670408.1"/>
    </source>
</evidence>
<dbReference type="InterPro" id="IPR045854">
    <property type="entry name" value="NO2/SO3_Rdtase_4Fe4S_sf"/>
</dbReference>
<gene>
    <name evidence="8" type="primary">cobG</name>
    <name evidence="8" type="ORF">GCM10022267_66480</name>
</gene>
<evidence type="ECO:0000256" key="5">
    <source>
        <dbReference type="ARBA" id="ARBA00023004"/>
    </source>
</evidence>
<keyword evidence="1" id="KW-0004">4Fe-4S</keyword>
<reference evidence="9" key="1">
    <citation type="journal article" date="2019" name="Int. J. Syst. Evol. Microbiol.">
        <title>The Global Catalogue of Microorganisms (GCM) 10K type strain sequencing project: providing services to taxonomists for standard genome sequencing and annotation.</title>
        <authorList>
            <consortium name="The Broad Institute Genomics Platform"/>
            <consortium name="The Broad Institute Genome Sequencing Center for Infectious Disease"/>
            <person name="Wu L."/>
            <person name="Ma J."/>
        </authorList>
    </citation>
    <scope>NUCLEOTIDE SEQUENCE [LARGE SCALE GENOMIC DNA]</scope>
    <source>
        <strain evidence="9">JCM 17494</strain>
    </source>
</reference>
<dbReference type="PANTHER" id="PTHR32439">
    <property type="entry name" value="FERREDOXIN--NITRITE REDUCTASE, CHLOROPLASTIC"/>
    <property type="match status" value="1"/>
</dbReference>
<dbReference type="PANTHER" id="PTHR32439:SF9">
    <property type="entry name" value="BLR3264 PROTEIN"/>
    <property type="match status" value="1"/>
</dbReference>
<dbReference type="InterPro" id="IPR051329">
    <property type="entry name" value="NIR_SIR_4Fe-4S"/>
</dbReference>
<dbReference type="Gene3D" id="3.90.480.10">
    <property type="entry name" value="Sulfite Reductase Hemoprotein,Domain 2"/>
    <property type="match status" value="1"/>
</dbReference>
<dbReference type="Gene3D" id="3.30.413.10">
    <property type="entry name" value="Sulfite Reductase Hemoprotein, domain 1"/>
    <property type="match status" value="2"/>
</dbReference>
<dbReference type="InterPro" id="IPR036136">
    <property type="entry name" value="Nit/Sulf_reduc_fer-like_dom_sf"/>
</dbReference>
<evidence type="ECO:0000256" key="2">
    <source>
        <dbReference type="ARBA" id="ARBA00022617"/>
    </source>
</evidence>
<dbReference type="EMBL" id="BAABBE010000024">
    <property type="protein sequence ID" value="GAA3670408.1"/>
    <property type="molecule type" value="Genomic_DNA"/>
</dbReference>